<keyword evidence="7" id="KW-1185">Reference proteome</keyword>
<geneLocation type="plasmid" evidence="6 7">
    <name>pRgalR602c</name>
</geneLocation>
<keyword evidence="1" id="KW-0805">Transcription regulation</keyword>
<dbReference type="SMART" id="SM00419">
    <property type="entry name" value="HTH_CRP"/>
    <property type="match status" value="1"/>
</dbReference>
<dbReference type="GO" id="GO:0003700">
    <property type="term" value="F:DNA-binding transcription factor activity"/>
    <property type="evidence" value="ECO:0007669"/>
    <property type="project" value="TreeGrafter"/>
</dbReference>
<reference evidence="6 7" key="1">
    <citation type="submission" date="2013-11" db="EMBL/GenBank/DDBJ databases">
        <title>Complete genome sequence of Rhizobium gallicum bv. gallicum R602.</title>
        <authorList>
            <person name="Bustos P."/>
            <person name="Santamaria R.I."/>
            <person name="Lozano L."/>
            <person name="Acosta J.L."/>
            <person name="Ormeno-Orrillo E."/>
            <person name="Rogel M.A."/>
            <person name="Romero D."/>
            <person name="Cevallos M.A."/>
            <person name="Martinez-Romero E."/>
            <person name="Gonzalez V."/>
        </authorList>
    </citation>
    <scope>NUCLEOTIDE SEQUENCE [LARGE SCALE GENOMIC DNA]</scope>
    <source>
        <strain evidence="6 7">R602</strain>
        <plasmid evidence="6 7">pRgalR602c</plasmid>
    </source>
</reference>
<dbReference type="GO" id="GO:0003677">
    <property type="term" value="F:DNA binding"/>
    <property type="evidence" value="ECO:0007669"/>
    <property type="project" value="UniProtKB-KW"/>
</dbReference>
<dbReference type="HOGENOM" id="CLU_075053_0_1_5"/>
<dbReference type="SMART" id="SM00100">
    <property type="entry name" value="cNMP"/>
    <property type="match status" value="1"/>
</dbReference>
<dbReference type="SUPFAM" id="SSF46785">
    <property type="entry name" value="Winged helix' DNA-binding domain"/>
    <property type="match status" value="1"/>
</dbReference>
<dbReference type="KEGG" id="rga:RGR602_PC02090"/>
<dbReference type="EMBL" id="CP006880">
    <property type="protein sequence ID" value="AJD46111.1"/>
    <property type="molecule type" value="Genomic_DNA"/>
</dbReference>
<protein>
    <submittedName>
        <fullName evidence="6">Nitrogen fixation transcriptional regulator FixK protein</fullName>
    </submittedName>
</protein>
<name>A0A0B4XGA2_9HYPH</name>
<dbReference type="PANTHER" id="PTHR24567">
    <property type="entry name" value="CRP FAMILY TRANSCRIPTIONAL REGULATORY PROTEIN"/>
    <property type="match status" value="1"/>
</dbReference>
<evidence type="ECO:0000259" key="5">
    <source>
        <dbReference type="PROSITE" id="PS51063"/>
    </source>
</evidence>
<dbReference type="PANTHER" id="PTHR24567:SF75">
    <property type="entry name" value="FUMARATE AND NITRATE REDUCTION REGULATORY PROTEIN"/>
    <property type="match status" value="1"/>
</dbReference>
<gene>
    <name evidence="6" type="ORF">RGR602_PC02090</name>
</gene>
<dbReference type="InterPro" id="IPR050397">
    <property type="entry name" value="Env_Response_Regulators"/>
</dbReference>
<evidence type="ECO:0000256" key="1">
    <source>
        <dbReference type="ARBA" id="ARBA00023015"/>
    </source>
</evidence>
<dbReference type="Gene3D" id="2.60.120.10">
    <property type="entry name" value="Jelly Rolls"/>
    <property type="match status" value="1"/>
</dbReference>
<evidence type="ECO:0000256" key="2">
    <source>
        <dbReference type="ARBA" id="ARBA00023125"/>
    </source>
</evidence>
<accession>A0A0B4XGA2</accession>
<dbReference type="PRINTS" id="PR00034">
    <property type="entry name" value="HTHCRP"/>
</dbReference>
<keyword evidence="3" id="KW-0804">Transcription</keyword>
<dbReference type="InterPro" id="IPR036388">
    <property type="entry name" value="WH-like_DNA-bd_sf"/>
</dbReference>
<dbReference type="GO" id="GO:0005829">
    <property type="term" value="C:cytosol"/>
    <property type="evidence" value="ECO:0007669"/>
    <property type="project" value="TreeGrafter"/>
</dbReference>
<dbReference type="RefSeq" id="WP_040116172.1">
    <property type="nucleotide sequence ID" value="NZ_CP006880.1"/>
</dbReference>
<dbReference type="Gene3D" id="1.10.10.10">
    <property type="entry name" value="Winged helix-like DNA-binding domain superfamily/Winged helix DNA-binding domain"/>
    <property type="match status" value="1"/>
</dbReference>
<dbReference type="InterPro" id="IPR000595">
    <property type="entry name" value="cNMP-bd_dom"/>
</dbReference>
<dbReference type="InterPro" id="IPR036390">
    <property type="entry name" value="WH_DNA-bd_sf"/>
</dbReference>
<dbReference type="PROSITE" id="PS51063">
    <property type="entry name" value="HTH_CRP_2"/>
    <property type="match status" value="1"/>
</dbReference>
<feature type="domain" description="Cyclic nucleotide-binding" evidence="4">
    <location>
        <begin position="25"/>
        <end position="85"/>
    </location>
</feature>
<organism evidence="6 7">
    <name type="scientific">Rhizobium gallicum bv. gallicum R602sp</name>
    <dbReference type="NCBI Taxonomy" id="1041138"/>
    <lineage>
        <taxon>Bacteria</taxon>
        <taxon>Pseudomonadati</taxon>
        <taxon>Pseudomonadota</taxon>
        <taxon>Alphaproteobacteria</taxon>
        <taxon>Hyphomicrobiales</taxon>
        <taxon>Rhizobiaceae</taxon>
        <taxon>Rhizobium/Agrobacterium group</taxon>
        <taxon>Rhizobium</taxon>
    </lineage>
</organism>
<dbReference type="InterPro" id="IPR018490">
    <property type="entry name" value="cNMP-bd_dom_sf"/>
</dbReference>
<dbReference type="CDD" id="cd00092">
    <property type="entry name" value="HTH_CRP"/>
    <property type="match status" value="1"/>
</dbReference>
<proteinExistence type="predicted"/>
<evidence type="ECO:0000313" key="7">
    <source>
        <dbReference type="Proteomes" id="UP000031368"/>
    </source>
</evidence>
<evidence type="ECO:0000313" key="6">
    <source>
        <dbReference type="EMBL" id="AJD46111.1"/>
    </source>
</evidence>
<dbReference type="InterPro" id="IPR014710">
    <property type="entry name" value="RmlC-like_jellyroll"/>
</dbReference>
<dbReference type="SUPFAM" id="SSF51206">
    <property type="entry name" value="cAMP-binding domain-like"/>
    <property type="match status" value="1"/>
</dbReference>
<evidence type="ECO:0000259" key="4">
    <source>
        <dbReference type="PROSITE" id="PS50042"/>
    </source>
</evidence>
<feature type="domain" description="HTH crp-type" evidence="5">
    <location>
        <begin position="147"/>
        <end position="220"/>
    </location>
</feature>
<dbReference type="AlphaFoldDB" id="A0A0B4XGA2"/>
<dbReference type="Proteomes" id="UP000031368">
    <property type="component" value="Plasmid pRgalR602c"/>
</dbReference>
<keyword evidence="2" id="KW-0238">DNA-binding</keyword>
<dbReference type="CDD" id="cd00038">
    <property type="entry name" value="CAP_ED"/>
    <property type="match status" value="1"/>
</dbReference>
<keyword evidence="6" id="KW-0614">Plasmid</keyword>
<dbReference type="Pfam" id="PF13545">
    <property type="entry name" value="HTH_Crp_2"/>
    <property type="match status" value="1"/>
</dbReference>
<sequence>MLMQKNTAFETIKGSVNDIAGQMSLKSLFHSIPQEVLQAGKALFWEGDATSHLFELAEGVIRLYRIIGDGRRVITAFLYPGDLVGTSLQERYLYTAEAVTDCKVRRIARKNFHDEISRSACLRPDFISLLCQEMAAAHDQMVLLSKKNAEERLCSFLLQLISREMTNAAGDLVTLPMNRLDIADYLGLTIETVSRTISKLAGRNVLVPTGRHDIKILSLKRLIQLSGNGDDFSLEKSHSCSIH</sequence>
<dbReference type="InterPro" id="IPR012318">
    <property type="entry name" value="HTH_CRP"/>
</dbReference>
<dbReference type="PROSITE" id="PS50042">
    <property type="entry name" value="CNMP_BINDING_3"/>
    <property type="match status" value="1"/>
</dbReference>
<dbReference type="Pfam" id="PF00027">
    <property type="entry name" value="cNMP_binding"/>
    <property type="match status" value="1"/>
</dbReference>
<evidence type="ECO:0000256" key="3">
    <source>
        <dbReference type="ARBA" id="ARBA00023163"/>
    </source>
</evidence>